<sequence>MNRLLKPLVPLVGAAALIAAPVAFAAPAFAAVIEPDDSIPFDPELLDPTVWEDILAEEEDVDAWCESFGDISTPVDIPEITDAFQLPEDAEPADFGYYLAVLAGFPEEGTEEDPDLELYWEPSVGDEIEHAAGQNLEVILCVAEYEDEVSPSPSPTVSTKPSVKPTVTGPVVETDRVGDSASVPGLGLAAAGAALVAGAGALVLSRRRQGSHR</sequence>
<evidence type="ECO:0008006" key="6">
    <source>
        <dbReference type="Google" id="ProtNLM"/>
    </source>
</evidence>
<proteinExistence type="predicted"/>
<keyword evidence="5" id="KW-1185">Reference proteome</keyword>
<evidence type="ECO:0000256" key="3">
    <source>
        <dbReference type="SAM" id="SignalP"/>
    </source>
</evidence>
<dbReference type="EMBL" id="BAABFX010000015">
    <property type="protein sequence ID" value="GAA4390709.1"/>
    <property type="molecule type" value="Genomic_DNA"/>
</dbReference>
<reference evidence="5" key="1">
    <citation type="journal article" date="2019" name="Int. J. Syst. Evol. Microbiol.">
        <title>The Global Catalogue of Microorganisms (GCM) 10K type strain sequencing project: providing services to taxonomists for standard genome sequencing and annotation.</title>
        <authorList>
            <consortium name="The Broad Institute Genomics Platform"/>
            <consortium name="The Broad Institute Genome Sequencing Center for Infectious Disease"/>
            <person name="Wu L."/>
            <person name="Ma J."/>
        </authorList>
    </citation>
    <scope>NUCLEOTIDE SEQUENCE [LARGE SCALE GENOMIC DNA]</scope>
    <source>
        <strain evidence="5">JCM 17738</strain>
    </source>
</reference>
<dbReference type="RefSeq" id="WP_159899984.1">
    <property type="nucleotide sequence ID" value="NZ_BAABFX010000015.1"/>
</dbReference>
<gene>
    <name evidence="4" type="ORF">GCM10023153_08030</name>
</gene>
<feature type="chain" id="PRO_5046736433" description="LPXTG cell wall anchor domain-containing protein" evidence="3">
    <location>
        <begin position="26"/>
        <end position="213"/>
    </location>
</feature>
<keyword evidence="2" id="KW-0812">Transmembrane</keyword>
<feature type="transmembrane region" description="Helical" evidence="2">
    <location>
        <begin position="185"/>
        <end position="204"/>
    </location>
</feature>
<accession>A0ABP8JHB0</accession>
<keyword evidence="2" id="KW-0472">Membrane</keyword>
<keyword evidence="2" id="KW-1133">Transmembrane helix</keyword>
<evidence type="ECO:0000256" key="1">
    <source>
        <dbReference type="SAM" id="MobiDB-lite"/>
    </source>
</evidence>
<name>A0ABP8JHB0_9MICO</name>
<protein>
    <recommendedName>
        <fullName evidence="6">LPXTG cell wall anchor domain-containing protein</fullName>
    </recommendedName>
</protein>
<comment type="caution">
    <text evidence="4">The sequence shown here is derived from an EMBL/GenBank/DDBJ whole genome shotgun (WGS) entry which is preliminary data.</text>
</comment>
<organism evidence="4 5">
    <name type="scientific">Ornithinibacter aureus</name>
    <dbReference type="NCBI Taxonomy" id="622664"/>
    <lineage>
        <taxon>Bacteria</taxon>
        <taxon>Bacillati</taxon>
        <taxon>Actinomycetota</taxon>
        <taxon>Actinomycetes</taxon>
        <taxon>Micrococcales</taxon>
        <taxon>Intrasporangiaceae</taxon>
        <taxon>Ornithinibacter</taxon>
    </lineage>
</organism>
<feature type="compositionally biased region" description="Low complexity" evidence="1">
    <location>
        <begin position="155"/>
        <end position="168"/>
    </location>
</feature>
<evidence type="ECO:0000313" key="4">
    <source>
        <dbReference type="EMBL" id="GAA4390709.1"/>
    </source>
</evidence>
<feature type="signal peptide" evidence="3">
    <location>
        <begin position="1"/>
        <end position="25"/>
    </location>
</feature>
<feature type="region of interest" description="Disordered" evidence="1">
    <location>
        <begin position="150"/>
        <end position="176"/>
    </location>
</feature>
<keyword evidence="3" id="KW-0732">Signal</keyword>
<dbReference type="Proteomes" id="UP001500390">
    <property type="component" value="Unassembled WGS sequence"/>
</dbReference>
<evidence type="ECO:0000313" key="5">
    <source>
        <dbReference type="Proteomes" id="UP001500390"/>
    </source>
</evidence>
<evidence type="ECO:0000256" key="2">
    <source>
        <dbReference type="SAM" id="Phobius"/>
    </source>
</evidence>